<accession>A0A0B6Z918</accession>
<evidence type="ECO:0000313" key="1">
    <source>
        <dbReference type="EMBL" id="CEK65099.1"/>
    </source>
</evidence>
<gene>
    <name evidence="1" type="primary">ORF53906</name>
</gene>
<reference evidence="1" key="1">
    <citation type="submission" date="2014-12" db="EMBL/GenBank/DDBJ databases">
        <title>Insight into the proteome of Arion vulgaris.</title>
        <authorList>
            <person name="Aradska J."/>
            <person name="Bulat T."/>
            <person name="Smidak R."/>
            <person name="Sarate P."/>
            <person name="Gangsoo J."/>
            <person name="Sialana F."/>
            <person name="Bilban M."/>
            <person name="Lubec G."/>
        </authorList>
    </citation>
    <scope>NUCLEOTIDE SEQUENCE</scope>
    <source>
        <tissue evidence="1">Skin</tissue>
    </source>
</reference>
<name>A0A0B6Z918_9EUPU</name>
<sequence length="99" mass="11564">MGYTDIMGTHVQHFHSKYTPSKHTYVQQFLQSIHMLIEVLSMHNMSNISFKTYTCITSPSKHTTYVQFSYQCIQHMFKVLTKHRYVQSSINAHICSTSS</sequence>
<dbReference type="EMBL" id="HACG01018234">
    <property type="protein sequence ID" value="CEK65099.1"/>
    <property type="molecule type" value="Transcribed_RNA"/>
</dbReference>
<organism evidence="1">
    <name type="scientific">Arion vulgaris</name>
    <dbReference type="NCBI Taxonomy" id="1028688"/>
    <lineage>
        <taxon>Eukaryota</taxon>
        <taxon>Metazoa</taxon>
        <taxon>Spiralia</taxon>
        <taxon>Lophotrochozoa</taxon>
        <taxon>Mollusca</taxon>
        <taxon>Gastropoda</taxon>
        <taxon>Heterobranchia</taxon>
        <taxon>Euthyneura</taxon>
        <taxon>Panpulmonata</taxon>
        <taxon>Eupulmonata</taxon>
        <taxon>Stylommatophora</taxon>
        <taxon>Helicina</taxon>
        <taxon>Arionoidea</taxon>
        <taxon>Arionidae</taxon>
        <taxon>Arion</taxon>
    </lineage>
</organism>
<dbReference type="AlphaFoldDB" id="A0A0B6Z918"/>
<protein>
    <submittedName>
        <fullName evidence="1">Uncharacterized protein</fullName>
    </submittedName>
</protein>
<proteinExistence type="predicted"/>